<dbReference type="Proteomes" id="UP000739538">
    <property type="component" value="Unassembled WGS sequence"/>
</dbReference>
<evidence type="ECO:0000256" key="4">
    <source>
        <dbReference type="ARBA" id="ARBA00023136"/>
    </source>
</evidence>
<evidence type="ECO:0000313" key="6">
    <source>
        <dbReference type="EMBL" id="MCA9754571.1"/>
    </source>
</evidence>
<evidence type="ECO:0000313" key="7">
    <source>
        <dbReference type="Proteomes" id="UP000739538"/>
    </source>
</evidence>
<name>A0A956N8X4_UNCEI</name>
<comment type="caution">
    <text evidence="6">The sequence shown here is derived from an EMBL/GenBank/DDBJ whole genome shotgun (WGS) entry which is preliminary data.</text>
</comment>
<feature type="region of interest" description="Disordered" evidence="5">
    <location>
        <begin position="266"/>
        <end position="299"/>
    </location>
</feature>
<keyword evidence="4" id="KW-0472">Membrane</keyword>
<evidence type="ECO:0008006" key="8">
    <source>
        <dbReference type="Google" id="ProtNLM"/>
    </source>
</evidence>
<reference evidence="6" key="1">
    <citation type="submission" date="2020-04" db="EMBL/GenBank/DDBJ databases">
        <authorList>
            <person name="Zhang T."/>
        </authorList>
    </citation>
    <scope>NUCLEOTIDE SEQUENCE</scope>
    <source>
        <strain evidence="6">HKST-UBA02</strain>
    </source>
</reference>
<reference evidence="6" key="2">
    <citation type="journal article" date="2021" name="Microbiome">
        <title>Successional dynamics and alternative stable states in a saline activated sludge microbial community over 9 years.</title>
        <authorList>
            <person name="Wang Y."/>
            <person name="Ye J."/>
            <person name="Ju F."/>
            <person name="Liu L."/>
            <person name="Boyd J.A."/>
            <person name="Deng Y."/>
            <person name="Parks D.H."/>
            <person name="Jiang X."/>
            <person name="Yin X."/>
            <person name="Woodcroft B.J."/>
            <person name="Tyson G.W."/>
            <person name="Hugenholtz P."/>
            <person name="Polz M.F."/>
            <person name="Zhang T."/>
        </authorList>
    </citation>
    <scope>NUCLEOTIDE SEQUENCE</scope>
    <source>
        <strain evidence="6">HKST-UBA02</strain>
    </source>
</reference>
<dbReference type="InterPro" id="IPR051474">
    <property type="entry name" value="Anti-sigma-K/W_factor"/>
</dbReference>
<dbReference type="Gene3D" id="1.10.10.1320">
    <property type="entry name" value="Anti-sigma factor, zinc-finger domain"/>
    <property type="match status" value="1"/>
</dbReference>
<dbReference type="GO" id="GO:0016020">
    <property type="term" value="C:membrane"/>
    <property type="evidence" value="ECO:0007669"/>
    <property type="project" value="UniProtKB-SubCell"/>
</dbReference>
<comment type="subcellular location">
    <subcellularLocation>
        <location evidence="1">Membrane</location>
        <topology evidence="1">Single-pass membrane protein</topology>
    </subcellularLocation>
</comment>
<protein>
    <recommendedName>
        <fullName evidence="8">Zinc-finger domain-containing protein</fullName>
    </recommendedName>
</protein>
<evidence type="ECO:0000256" key="2">
    <source>
        <dbReference type="ARBA" id="ARBA00022692"/>
    </source>
</evidence>
<dbReference type="GO" id="GO:0016989">
    <property type="term" value="F:sigma factor antagonist activity"/>
    <property type="evidence" value="ECO:0007669"/>
    <property type="project" value="TreeGrafter"/>
</dbReference>
<sequence length="299" mass="33331">MRSDEEHEMTNGPLDPRIDMMVAALYGELSDDERAQFETQLAQDPQLRAEWDELRGTRKALASWEIEETPPSFVLMEPTGGPSRASVRHRAERSAETWGERLRGLLTNRGQLGWAVAAAASFLLVLSWSGFRVQWEGNGIAFRFGDAPRLEQQNGTGPGGAPTGENLAQFATDSLGTHIPLTGRFGTASNESPYLTRDEFQAYTQGVALAFGDLLHAAEYNRVKNEQFSGYMRSLYEGLEDRQAETYLDLRGRIETIRYDMVRTDDGTVLDGLPPGESISPGGRRDTTPRENEQREEGR</sequence>
<keyword evidence="2" id="KW-0812">Transmembrane</keyword>
<dbReference type="AlphaFoldDB" id="A0A956N8X4"/>
<evidence type="ECO:0000256" key="5">
    <source>
        <dbReference type="SAM" id="MobiDB-lite"/>
    </source>
</evidence>
<proteinExistence type="predicted"/>
<dbReference type="PANTHER" id="PTHR37461">
    <property type="entry name" value="ANTI-SIGMA-K FACTOR RSKA"/>
    <property type="match status" value="1"/>
</dbReference>
<dbReference type="InterPro" id="IPR041916">
    <property type="entry name" value="Anti_sigma_zinc_sf"/>
</dbReference>
<dbReference type="GO" id="GO:0006417">
    <property type="term" value="P:regulation of translation"/>
    <property type="evidence" value="ECO:0007669"/>
    <property type="project" value="TreeGrafter"/>
</dbReference>
<accession>A0A956N8X4</accession>
<keyword evidence="3" id="KW-1133">Transmembrane helix</keyword>
<evidence type="ECO:0000256" key="3">
    <source>
        <dbReference type="ARBA" id="ARBA00022989"/>
    </source>
</evidence>
<feature type="compositionally biased region" description="Basic and acidic residues" evidence="5">
    <location>
        <begin position="283"/>
        <end position="299"/>
    </location>
</feature>
<evidence type="ECO:0000256" key="1">
    <source>
        <dbReference type="ARBA" id="ARBA00004167"/>
    </source>
</evidence>
<gene>
    <name evidence="6" type="ORF">KDA27_02125</name>
</gene>
<dbReference type="EMBL" id="JAGQHS010000005">
    <property type="protein sequence ID" value="MCA9754571.1"/>
    <property type="molecule type" value="Genomic_DNA"/>
</dbReference>
<dbReference type="PANTHER" id="PTHR37461:SF1">
    <property type="entry name" value="ANTI-SIGMA-K FACTOR RSKA"/>
    <property type="match status" value="1"/>
</dbReference>
<organism evidence="6 7">
    <name type="scientific">Eiseniibacteriota bacterium</name>
    <dbReference type="NCBI Taxonomy" id="2212470"/>
    <lineage>
        <taxon>Bacteria</taxon>
        <taxon>Candidatus Eiseniibacteriota</taxon>
    </lineage>
</organism>